<keyword evidence="2" id="KW-0732">Signal</keyword>
<feature type="signal peptide" evidence="2">
    <location>
        <begin position="1"/>
        <end position="44"/>
    </location>
</feature>
<evidence type="ECO:0000313" key="3">
    <source>
        <dbReference type="EMBL" id="MFL9925642.1"/>
    </source>
</evidence>
<reference evidence="3 4" key="1">
    <citation type="journal article" date="2024" name="Chem. Sci.">
        <title>Discovery of megapolipeptins by genome mining of a Burkholderiales bacteria collection.</title>
        <authorList>
            <person name="Paulo B.S."/>
            <person name="Recchia M.J.J."/>
            <person name="Lee S."/>
            <person name="Fergusson C.H."/>
            <person name="Romanowski S.B."/>
            <person name="Hernandez A."/>
            <person name="Krull N."/>
            <person name="Liu D.Y."/>
            <person name="Cavanagh H."/>
            <person name="Bos A."/>
            <person name="Gray C.A."/>
            <person name="Murphy B.T."/>
            <person name="Linington R.G."/>
            <person name="Eustaquio A.S."/>
        </authorList>
    </citation>
    <scope>NUCLEOTIDE SEQUENCE [LARGE SCALE GENOMIC DNA]</scope>
    <source>
        <strain evidence="3 4">RL21-008-BIB-A</strain>
    </source>
</reference>
<evidence type="ECO:0000256" key="1">
    <source>
        <dbReference type="SAM" id="MobiDB-lite"/>
    </source>
</evidence>
<gene>
    <name evidence="3" type="ORF">PQR62_15285</name>
</gene>
<name>A0ABW9ABE3_9BURK</name>
<organism evidence="3 4">
    <name type="scientific">Herbaspirillum lusitanum</name>
    <dbReference type="NCBI Taxonomy" id="213312"/>
    <lineage>
        <taxon>Bacteria</taxon>
        <taxon>Pseudomonadati</taxon>
        <taxon>Pseudomonadota</taxon>
        <taxon>Betaproteobacteria</taxon>
        <taxon>Burkholderiales</taxon>
        <taxon>Oxalobacteraceae</taxon>
        <taxon>Herbaspirillum</taxon>
    </lineage>
</organism>
<feature type="chain" id="PRO_5045813483" description="DUF4124 domain-containing protein" evidence="2">
    <location>
        <begin position="45"/>
        <end position="190"/>
    </location>
</feature>
<comment type="caution">
    <text evidence="3">The sequence shown here is derived from an EMBL/GenBank/DDBJ whole genome shotgun (WGS) entry which is preliminary data.</text>
</comment>
<evidence type="ECO:0000313" key="4">
    <source>
        <dbReference type="Proteomes" id="UP001629246"/>
    </source>
</evidence>
<feature type="region of interest" description="Disordered" evidence="1">
    <location>
        <begin position="77"/>
        <end position="97"/>
    </location>
</feature>
<proteinExistence type="predicted"/>
<keyword evidence="4" id="KW-1185">Reference proteome</keyword>
<sequence>MPVHACCSLSFTAHFLSRPMRLRSRTAASMLLALLALISLSAQHASEAAIYKCKNGDTFSYSDQPCLNGEVLALPSGEKPGAAGDKADTRARGQAHLQQEKVRLKQLEQEKNASKTAAAQEQKRRQQQSKSEAAARKKCDSLAQRKRWAEEDLASLQAGATAKKEAQIEKARRKARRAAELHHAGCSAAP</sequence>
<dbReference type="EMBL" id="JAQQFM010000006">
    <property type="protein sequence ID" value="MFL9925642.1"/>
    <property type="molecule type" value="Genomic_DNA"/>
</dbReference>
<evidence type="ECO:0008006" key="5">
    <source>
        <dbReference type="Google" id="ProtNLM"/>
    </source>
</evidence>
<evidence type="ECO:0000256" key="2">
    <source>
        <dbReference type="SAM" id="SignalP"/>
    </source>
</evidence>
<protein>
    <recommendedName>
        <fullName evidence="5">DUF4124 domain-containing protein</fullName>
    </recommendedName>
</protein>
<dbReference type="Proteomes" id="UP001629246">
    <property type="component" value="Unassembled WGS sequence"/>
</dbReference>
<dbReference type="RefSeq" id="WP_408158831.1">
    <property type="nucleotide sequence ID" value="NZ_JAQQFM010000006.1"/>
</dbReference>
<feature type="region of interest" description="Disordered" evidence="1">
    <location>
        <begin position="110"/>
        <end position="190"/>
    </location>
</feature>
<accession>A0ABW9ABE3</accession>